<dbReference type="PROSITE" id="PS50093">
    <property type="entry name" value="PKD"/>
    <property type="match status" value="1"/>
</dbReference>
<dbReference type="InterPro" id="IPR001223">
    <property type="entry name" value="Glyco_hydro18_cat"/>
</dbReference>
<protein>
    <submittedName>
        <fullName evidence="5">Discoidin domain-containing protein</fullName>
    </submittedName>
</protein>
<dbReference type="RefSeq" id="WP_187573486.1">
    <property type="nucleotide sequence ID" value="NZ_CP060731.1"/>
</dbReference>
<dbReference type="InterPro" id="IPR013783">
    <property type="entry name" value="Ig-like_fold"/>
</dbReference>
<feature type="signal peptide" evidence="1">
    <location>
        <begin position="1"/>
        <end position="30"/>
    </location>
</feature>
<dbReference type="InterPro" id="IPR008979">
    <property type="entry name" value="Galactose-bd-like_sf"/>
</dbReference>
<evidence type="ECO:0000256" key="1">
    <source>
        <dbReference type="SAM" id="SignalP"/>
    </source>
</evidence>
<name>A0A7G9TD36_PSEMX</name>
<dbReference type="PROSITE" id="PS50022">
    <property type="entry name" value="FA58C_3"/>
    <property type="match status" value="1"/>
</dbReference>
<evidence type="ECO:0000259" key="3">
    <source>
        <dbReference type="PROSITE" id="PS50093"/>
    </source>
</evidence>
<evidence type="ECO:0000313" key="6">
    <source>
        <dbReference type="Proteomes" id="UP000515838"/>
    </source>
</evidence>
<dbReference type="Gene3D" id="2.60.120.260">
    <property type="entry name" value="Galactose-binding domain-like"/>
    <property type="match status" value="1"/>
</dbReference>
<dbReference type="Pfam" id="PF22633">
    <property type="entry name" value="F5_F8_type_C_2"/>
    <property type="match status" value="1"/>
</dbReference>
<reference evidence="5 6" key="1">
    <citation type="submission" date="2020-08" db="EMBL/GenBank/DDBJ databases">
        <title>Streptomycin Non-resistant strain, P. mexicana.</title>
        <authorList>
            <person name="Ganesh-Kumar S."/>
            <person name="Zhe T."/>
            <person name="Yu Z."/>
            <person name="Min Y."/>
        </authorList>
    </citation>
    <scope>NUCLEOTIDE SEQUENCE [LARGE SCALE GENOMIC DNA]</scope>
    <source>
        <strain evidence="5 6">GTZY2</strain>
    </source>
</reference>
<dbReference type="Gene3D" id="3.20.20.80">
    <property type="entry name" value="Glycosidases"/>
    <property type="match status" value="1"/>
</dbReference>
<dbReference type="SUPFAM" id="SSF49299">
    <property type="entry name" value="PKD domain"/>
    <property type="match status" value="1"/>
</dbReference>
<dbReference type="EMBL" id="CP060731">
    <property type="protein sequence ID" value="QNN78011.1"/>
    <property type="molecule type" value="Genomic_DNA"/>
</dbReference>
<dbReference type="Pfam" id="PF18911">
    <property type="entry name" value="PKD_4"/>
    <property type="match status" value="1"/>
</dbReference>
<dbReference type="GO" id="GO:0005975">
    <property type="term" value="P:carbohydrate metabolic process"/>
    <property type="evidence" value="ECO:0007669"/>
    <property type="project" value="InterPro"/>
</dbReference>
<feature type="domain" description="F5/8 type C" evidence="2">
    <location>
        <begin position="370"/>
        <end position="516"/>
    </location>
</feature>
<evidence type="ECO:0000313" key="5">
    <source>
        <dbReference type="EMBL" id="QNN78011.1"/>
    </source>
</evidence>
<dbReference type="PROSITE" id="PS51910">
    <property type="entry name" value="GH18_2"/>
    <property type="match status" value="1"/>
</dbReference>
<dbReference type="SUPFAM" id="SSF51445">
    <property type="entry name" value="(Trans)glycosidases"/>
    <property type="match status" value="1"/>
</dbReference>
<proteinExistence type="predicted"/>
<dbReference type="InterPro" id="IPR035986">
    <property type="entry name" value="PKD_dom_sf"/>
</dbReference>
<accession>A0A7G9TD36</accession>
<dbReference type="GeneID" id="81469476"/>
<dbReference type="SMART" id="SM00089">
    <property type="entry name" value="PKD"/>
    <property type="match status" value="1"/>
</dbReference>
<dbReference type="Gene3D" id="2.60.40.10">
    <property type="entry name" value="Immunoglobulins"/>
    <property type="match status" value="1"/>
</dbReference>
<feature type="domain" description="GH18" evidence="4">
    <location>
        <begin position="30"/>
        <end position="298"/>
    </location>
</feature>
<organism evidence="5 6">
    <name type="scientific">Pseudoxanthomonas mexicana</name>
    <dbReference type="NCBI Taxonomy" id="128785"/>
    <lineage>
        <taxon>Bacteria</taxon>
        <taxon>Pseudomonadati</taxon>
        <taxon>Pseudomonadota</taxon>
        <taxon>Gammaproteobacteria</taxon>
        <taxon>Lysobacterales</taxon>
        <taxon>Lysobacteraceae</taxon>
        <taxon>Pseudoxanthomonas</taxon>
    </lineage>
</organism>
<sequence>MFDRFRRIRRTKRSLLLAVILCLVSFHASADSAIYGGGPFYHGGQAVMDDLRASGFTTVILFGVHVQTNGDLHFNNDPIISNGTYIGDPGWPARLATLKTAPTSVTRIEASVGGWGTGDFQNIKNLIAAQGTGPTSVLYKNFQTLKQITGADAIDFDDESTYDLGSSTAFGNMLWGLGYSITLAPYTNMTYWKSLADNLAGKVDGIHLQVYDGGAGNNPATWSTTLGMAVDPGVWSKHGSGCTAGDSPATVQSKMTNWKNSAGIVGGFIWLYDDIQACWSQGTTAQYAGAINAVFGGNAAPVANFSSSVAGSTVAFSDASTDSDGTIVARQWTFGDGATSTATNPSHSYAANGTYTVTLTVTDDDGATASRSNVVTVGANLALNRPATGSIVCNANESAAKAVNGSVSGGTTDKFCSLASSKWLRVDLGSSRTVRSFVIKHAGAGGEATAWNTKAFTLQTSTDGATWTTVATVSASSASVTTHAITPRTARYVRLNISTPTQNGDPAARIYELEVY</sequence>
<dbReference type="InterPro" id="IPR017853">
    <property type="entry name" value="GH"/>
</dbReference>
<evidence type="ECO:0000259" key="4">
    <source>
        <dbReference type="PROSITE" id="PS51910"/>
    </source>
</evidence>
<dbReference type="SUPFAM" id="SSF49785">
    <property type="entry name" value="Galactose-binding domain-like"/>
    <property type="match status" value="1"/>
</dbReference>
<dbReference type="CDD" id="cd00146">
    <property type="entry name" value="PKD"/>
    <property type="match status" value="1"/>
</dbReference>
<keyword evidence="1" id="KW-0732">Signal</keyword>
<dbReference type="InterPro" id="IPR000421">
    <property type="entry name" value="FA58C"/>
</dbReference>
<feature type="domain" description="PKD" evidence="3">
    <location>
        <begin position="297"/>
        <end position="377"/>
    </location>
</feature>
<feature type="chain" id="PRO_5028822272" evidence="1">
    <location>
        <begin position="31"/>
        <end position="516"/>
    </location>
</feature>
<evidence type="ECO:0000259" key="2">
    <source>
        <dbReference type="PROSITE" id="PS50022"/>
    </source>
</evidence>
<dbReference type="Proteomes" id="UP000515838">
    <property type="component" value="Chromosome"/>
</dbReference>
<dbReference type="AlphaFoldDB" id="A0A7G9TD36"/>
<dbReference type="InterPro" id="IPR022409">
    <property type="entry name" value="PKD/Chitinase_dom"/>
</dbReference>
<gene>
    <name evidence="5" type="ORF">IAE60_00775</name>
</gene>
<dbReference type="InterPro" id="IPR000601">
    <property type="entry name" value="PKD_dom"/>
</dbReference>